<dbReference type="AlphaFoldDB" id="A0A3M7RM73"/>
<sequence length="155" mass="18311">MLELMTLFFIINRFCNPQLINIFDNQHQIELLVKQNSNLKNFFAPEFVQSTDFLIESKECLAMTGTEFVNMDFQSSMMLFESDHYGLAFIVSLSFNMTDSKNYELKFENYEKKTSCVQIRSLKQNHSTFTKFKTLVLSEFHIFDSKFTQNLKDKT</sequence>
<protein>
    <submittedName>
        <fullName evidence="1">Uncharacterized protein</fullName>
    </submittedName>
</protein>
<evidence type="ECO:0000313" key="1">
    <source>
        <dbReference type="EMBL" id="RNA24604.1"/>
    </source>
</evidence>
<proteinExistence type="predicted"/>
<gene>
    <name evidence="1" type="ORF">BpHYR1_008228</name>
</gene>
<organism evidence="1 2">
    <name type="scientific">Brachionus plicatilis</name>
    <name type="common">Marine rotifer</name>
    <name type="synonym">Brachionus muelleri</name>
    <dbReference type="NCBI Taxonomy" id="10195"/>
    <lineage>
        <taxon>Eukaryota</taxon>
        <taxon>Metazoa</taxon>
        <taxon>Spiralia</taxon>
        <taxon>Gnathifera</taxon>
        <taxon>Rotifera</taxon>
        <taxon>Eurotatoria</taxon>
        <taxon>Monogononta</taxon>
        <taxon>Pseudotrocha</taxon>
        <taxon>Ploima</taxon>
        <taxon>Brachionidae</taxon>
        <taxon>Brachionus</taxon>
    </lineage>
</organism>
<comment type="caution">
    <text evidence="1">The sequence shown here is derived from an EMBL/GenBank/DDBJ whole genome shotgun (WGS) entry which is preliminary data.</text>
</comment>
<evidence type="ECO:0000313" key="2">
    <source>
        <dbReference type="Proteomes" id="UP000276133"/>
    </source>
</evidence>
<dbReference type="Proteomes" id="UP000276133">
    <property type="component" value="Unassembled WGS sequence"/>
</dbReference>
<accession>A0A3M7RM73</accession>
<reference evidence="1 2" key="1">
    <citation type="journal article" date="2018" name="Sci. Rep.">
        <title>Genomic signatures of local adaptation to the degree of environmental predictability in rotifers.</title>
        <authorList>
            <person name="Franch-Gras L."/>
            <person name="Hahn C."/>
            <person name="Garcia-Roger E.M."/>
            <person name="Carmona M.J."/>
            <person name="Serra M."/>
            <person name="Gomez A."/>
        </authorList>
    </citation>
    <scope>NUCLEOTIDE SEQUENCE [LARGE SCALE GENOMIC DNA]</scope>
    <source>
        <strain evidence="1">HYR1</strain>
    </source>
</reference>
<dbReference type="EMBL" id="REGN01003092">
    <property type="protein sequence ID" value="RNA24604.1"/>
    <property type="molecule type" value="Genomic_DNA"/>
</dbReference>
<keyword evidence="2" id="KW-1185">Reference proteome</keyword>
<name>A0A3M7RM73_BRAPC</name>